<dbReference type="Pfam" id="PF01490">
    <property type="entry name" value="Aa_trans"/>
    <property type="match status" value="1"/>
</dbReference>
<dbReference type="PANTHER" id="PTHR22950:SF244">
    <property type="entry name" value="NEUTRAL AMINO ACID TRANSPORTER 9"/>
    <property type="match status" value="1"/>
</dbReference>
<evidence type="ECO:0000256" key="5">
    <source>
        <dbReference type="ARBA" id="ARBA00022723"/>
    </source>
</evidence>
<keyword evidence="11" id="KW-1015">Disulfide bond</keyword>
<dbReference type="AlphaFoldDB" id="A0A2C9LJ09"/>
<keyword evidence="4 16" id="KW-0812">Transmembrane</keyword>
<protein>
    <recommendedName>
        <fullName evidence="17">Amino acid transporter transmembrane domain-containing protein</fullName>
    </recommendedName>
</protein>
<feature type="transmembrane region" description="Helical" evidence="16">
    <location>
        <begin position="512"/>
        <end position="533"/>
    </location>
</feature>
<evidence type="ECO:0000256" key="10">
    <source>
        <dbReference type="ARBA" id="ARBA00023136"/>
    </source>
</evidence>
<evidence type="ECO:0000256" key="2">
    <source>
        <dbReference type="ARBA" id="ARBA00004155"/>
    </source>
</evidence>
<dbReference type="GO" id="GO:0005765">
    <property type="term" value="C:lysosomal membrane"/>
    <property type="evidence" value="ECO:0007669"/>
    <property type="project" value="UniProtKB-SubCell"/>
</dbReference>
<feature type="transmembrane region" description="Helical" evidence="16">
    <location>
        <begin position="262"/>
        <end position="278"/>
    </location>
</feature>
<evidence type="ECO:0000256" key="6">
    <source>
        <dbReference type="ARBA" id="ARBA00022753"/>
    </source>
</evidence>
<evidence type="ECO:0000313" key="19">
    <source>
        <dbReference type="Proteomes" id="UP000076420"/>
    </source>
</evidence>
<dbReference type="VEuPathDB" id="VectorBase:BGLB031731"/>
<feature type="transmembrane region" description="Helical" evidence="16">
    <location>
        <begin position="182"/>
        <end position="201"/>
    </location>
</feature>
<dbReference type="PANTHER" id="PTHR22950">
    <property type="entry name" value="AMINO ACID TRANSPORTER"/>
    <property type="match status" value="1"/>
</dbReference>
<gene>
    <name evidence="18" type="primary">106064352</name>
</gene>
<feature type="transmembrane region" description="Helical" evidence="16">
    <location>
        <begin position="452"/>
        <end position="470"/>
    </location>
</feature>
<evidence type="ECO:0000313" key="18">
    <source>
        <dbReference type="EnsemblMetazoa" id="BGLB031731-PA"/>
    </source>
</evidence>
<dbReference type="InterPro" id="IPR013057">
    <property type="entry name" value="AA_transpt_TM"/>
</dbReference>
<sequence length="537" mass="60275">MSTIASENESQTDRCIHSHNNQTQSSMTNEPNQSESYESRFRPIYSQRKRSLDGLVINNDDSSDSSEDERSRLLGRTPHTTVQTVAVVNDYTSISVQTGNQHSIVTIFSMWNTMMGTSLLSMPWTIKQAGFINGIVLLVLMAGIMAYTTYRVLKVCHYLGGEALVEFSDAVKCYLGRITEGVAILCSLLTLLGGCIVYWILMSNFLYHIGIFIYSHVKVGSHEPNGSFHSYLSFPSDATCYNKTEIVIFNNDVFAKLWDETKTIPLYLILLIFPFINFKSPTFFTKFNSFGTLSVIYLIVFVLVKAGQWGMHIDINKNHDFSPSYSPVAEWSFPALTGVAALAYLLQNAVVSIVRNQKYPENNTRDLLIAYCLVCITYTLIGAVFYASFPLHKSCIEDNFLNNIASVDIMAFVARIGLFFQMLCVLPLLTFIIRAQLLHFLFRSVWPSLKHVVLLNIIIVALSVVFAVFLPSIGHIISFVGGFCGFSYAIALPCAVYLVSSYQSRTLSWIKITFHGFLIFIGFANFVAQFVIIGHTK</sequence>
<feature type="domain" description="Amino acid transporter transmembrane" evidence="17">
    <location>
        <begin position="106"/>
        <end position="529"/>
    </location>
</feature>
<evidence type="ECO:0000256" key="14">
    <source>
        <dbReference type="ARBA" id="ARBA00038442"/>
    </source>
</evidence>
<evidence type="ECO:0000256" key="3">
    <source>
        <dbReference type="ARBA" id="ARBA00022448"/>
    </source>
</evidence>
<evidence type="ECO:0000256" key="7">
    <source>
        <dbReference type="ARBA" id="ARBA00022970"/>
    </source>
</evidence>
<accession>A0A2C9LJ09</accession>
<keyword evidence="8 16" id="KW-1133">Transmembrane helix</keyword>
<keyword evidence="7" id="KW-0029">Amino-acid transport</keyword>
<evidence type="ECO:0000256" key="9">
    <source>
        <dbReference type="ARBA" id="ARBA00023053"/>
    </source>
</evidence>
<evidence type="ECO:0000259" key="17">
    <source>
        <dbReference type="Pfam" id="PF01490"/>
    </source>
</evidence>
<feature type="transmembrane region" description="Helical" evidence="16">
    <location>
        <begin position="290"/>
        <end position="311"/>
    </location>
</feature>
<feature type="transmembrane region" description="Helical" evidence="16">
    <location>
        <begin position="367"/>
        <end position="389"/>
    </location>
</feature>
<dbReference type="Proteomes" id="UP000076420">
    <property type="component" value="Unassembled WGS sequence"/>
</dbReference>
<feature type="compositionally biased region" description="Polar residues" evidence="15">
    <location>
        <begin position="18"/>
        <end position="36"/>
    </location>
</feature>
<feature type="transmembrane region" description="Helical" evidence="16">
    <location>
        <begin position="104"/>
        <end position="124"/>
    </location>
</feature>
<evidence type="ECO:0000256" key="4">
    <source>
        <dbReference type="ARBA" id="ARBA00022692"/>
    </source>
</evidence>
<evidence type="ECO:0000256" key="16">
    <source>
        <dbReference type="SAM" id="Phobius"/>
    </source>
</evidence>
<feature type="transmembrane region" description="Helical" evidence="16">
    <location>
        <begin position="409"/>
        <end position="432"/>
    </location>
</feature>
<evidence type="ECO:0000256" key="13">
    <source>
        <dbReference type="ARBA" id="ARBA00023228"/>
    </source>
</evidence>
<reference evidence="18" key="1">
    <citation type="submission" date="2020-05" db="UniProtKB">
        <authorList>
            <consortium name="EnsemblMetazoa"/>
        </authorList>
    </citation>
    <scope>IDENTIFICATION</scope>
    <source>
        <strain evidence="18">BB02</strain>
    </source>
</reference>
<proteinExistence type="inferred from homology"/>
<feature type="region of interest" description="Disordered" evidence="15">
    <location>
        <begin position="1"/>
        <end position="40"/>
    </location>
</feature>
<dbReference type="GO" id="GO:0046872">
    <property type="term" value="F:metal ion binding"/>
    <property type="evidence" value="ECO:0007669"/>
    <property type="project" value="UniProtKB-KW"/>
</dbReference>
<dbReference type="VEuPathDB" id="VectorBase:BGLAX_029461"/>
<keyword evidence="9" id="KW-0915">Sodium</keyword>
<feature type="transmembrane region" description="Helical" evidence="16">
    <location>
        <begin position="130"/>
        <end position="150"/>
    </location>
</feature>
<organism evidence="18 19">
    <name type="scientific">Biomphalaria glabrata</name>
    <name type="common">Bloodfluke planorb</name>
    <name type="synonym">Freshwater snail</name>
    <dbReference type="NCBI Taxonomy" id="6526"/>
    <lineage>
        <taxon>Eukaryota</taxon>
        <taxon>Metazoa</taxon>
        <taxon>Spiralia</taxon>
        <taxon>Lophotrochozoa</taxon>
        <taxon>Mollusca</taxon>
        <taxon>Gastropoda</taxon>
        <taxon>Heterobranchia</taxon>
        <taxon>Euthyneura</taxon>
        <taxon>Panpulmonata</taxon>
        <taxon>Hygrophila</taxon>
        <taxon>Lymnaeoidea</taxon>
        <taxon>Planorbidae</taxon>
        <taxon>Biomphalaria</taxon>
    </lineage>
</organism>
<evidence type="ECO:0000256" key="8">
    <source>
        <dbReference type="ARBA" id="ARBA00022989"/>
    </source>
</evidence>
<comment type="similarity">
    <text evidence="14">Belongs to the amino acid/polyamine transporter 2 family. SLC38A9 subfamily.</text>
</comment>
<dbReference type="EnsemblMetazoa" id="BGLB031731-RA">
    <property type="protein sequence ID" value="BGLB031731-PA"/>
    <property type="gene ID" value="BGLB031731"/>
</dbReference>
<keyword evidence="13" id="KW-0458">Lysosome</keyword>
<feature type="transmembrane region" description="Helical" evidence="16">
    <location>
        <begin position="476"/>
        <end position="500"/>
    </location>
</feature>
<comment type="subcellular location">
    <subcellularLocation>
        <location evidence="1">Late endosome membrane</location>
        <topology evidence="1">Multi-pass membrane protein</topology>
    </subcellularLocation>
    <subcellularLocation>
        <location evidence="2">Lysosome membrane</location>
        <topology evidence="2">Multi-pass membrane protein</topology>
    </subcellularLocation>
</comment>
<evidence type="ECO:0000256" key="15">
    <source>
        <dbReference type="SAM" id="MobiDB-lite"/>
    </source>
</evidence>
<keyword evidence="6" id="KW-0967">Endosome</keyword>
<feature type="transmembrane region" description="Helical" evidence="16">
    <location>
        <begin position="331"/>
        <end position="355"/>
    </location>
</feature>
<feature type="region of interest" description="Disordered" evidence="15">
    <location>
        <begin position="55"/>
        <end position="76"/>
    </location>
</feature>
<dbReference type="KEGG" id="bgt:106064352"/>
<dbReference type="STRING" id="6526.A0A2C9LJ09"/>
<evidence type="ECO:0000256" key="11">
    <source>
        <dbReference type="ARBA" id="ARBA00023157"/>
    </source>
</evidence>
<evidence type="ECO:0000256" key="1">
    <source>
        <dbReference type="ARBA" id="ARBA00004107"/>
    </source>
</evidence>
<dbReference type="GO" id="GO:0015179">
    <property type="term" value="F:L-amino acid transmembrane transporter activity"/>
    <property type="evidence" value="ECO:0007669"/>
    <property type="project" value="TreeGrafter"/>
</dbReference>
<name>A0A2C9LJ09_BIOGL</name>
<dbReference type="OrthoDB" id="294730at2759"/>
<evidence type="ECO:0000256" key="12">
    <source>
        <dbReference type="ARBA" id="ARBA00023180"/>
    </source>
</evidence>
<keyword evidence="12" id="KW-0325">Glycoprotein</keyword>
<dbReference type="GO" id="GO:0031902">
    <property type="term" value="C:late endosome membrane"/>
    <property type="evidence" value="ECO:0007669"/>
    <property type="project" value="UniProtKB-SubCell"/>
</dbReference>
<keyword evidence="10 16" id="KW-0472">Membrane</keyword>
<keyword evidence="5" id="KW-0479">Metal-binding</keyword>
<keyword evidence="3" id="KW-0813">Transport</keyword>